<name>A0AAV0NSZ5_9ROSI</name>
<dbReference type="InterPro" id="IPR001878">
    <property type="entry name" value="Znf_CCHC"/>
</dbReference>
<keyword evidence="1" id="KW-0863">Zinc-finger</keyword>
<evidence type="ECO:0000256" key="1">
    <source>
        <dbReference type="PROSITE-ProRule" id="PRU00047"/>
    </source>
</evidence>
<dbReference type="PROSITE" id="PS50158">
    <property type="entry name" value="ZF_CCHC"/>
    <property type="match status" value="1"/>
</dbReference>
<dbReference type="Pfam" id="PF14223">
    <property type="entry name" value="Retrotran_gag_2"/>
    <property type="match status" value="1"/>
</dbReference>
<dbReference type="InterPro" id="IPR036875">
    <property type="entry name" value="Znf_CCHC_sf"/>
</dbReference>
<dbReference type="Pfam" id="PF00098">
    <property type="entry name" value="zf-CCHC"/>
    <property type="match status" value="1"/>
</dbReference>
<keyword evidence="1" id="KW-0862">Zinc</keyword>
<dbReference type="Gene3D" id="4.10.60.10">
    <property type="entry name" value="Zinc finger, CCHC-type"/>
    <property type="match status" value="1"/>
</dbReference>
<protein>
    <recommendedName>
        <fullName evidence="2">CCHC-type domain-containing protein</fullName>
    </recommendedName>
</protein>
<dbReference type="SMART" id="SM00343">
    <property type="entry name" value="ZnF_C2HC"/>
    <property type="match status" value="2"/>
</dbReference>
<proteinExistence type="predicted"/>
<evidence type="ECO:0000259" key="2">
    <source>
        <dbReference type="PROSITE" id="PS50158"/>
    </source>
</evidence>
<reference evidence="3" key="1">
    <citation type="submission" date="2022-08" db="EMBL/GenBank/DDBJ databases">
        <authorList>
            <person name="Gutierrez-Valencia J."/>
        </authorList>
    </citation>
    <scope>NUCLEOTIDE SEQUENCE</scope>
</reference>
<keyword evidence="4" id="KW-1185">Reference proteome</keyword>
<dbReference type="Proteomes" id="UP001154282">
    <property type="component" value="Unassembled WGS sequence"/>
</dbReference>
<evidence type="ECO:0000313" key="4">
    <source>
        <dbReference type="Proteomes" id="UP001154282"/>
    </source>
</evidence>
<dbReference type="GO" id="GO:0003676">
    <property type="term" value="F:nucleic acid binding"/>
    <property type="evidence" value="ECO:0007669"/>
    <property type="project" value="InterPro"/>
</dbReference>
<dbReference type="EMBL" id="CAMGYJ010000008">
    <property type="protein sequence ID" value="CAI0461494.1"/>
    <property type="molecule type" value="Genomic_DNA"/>
</dbReference>
<dbReference type="SUPFAM" id="SSF57756">
    <property type="entry name" value="Retrovirus zinc finger-like domains"/>
    <property type="match status" value="1"/>
</dbReference>
<gene>
    <name evidence="3" type="ORF">LITE_LOCUS34949</name>
</gene>
<feature type="domain" description="CCHC-type" evidence="2">
    <location>
        <begin position="176"/>
        <end position="191"/>
    </location>
</feature>
<dbReference type="GO" id="GO:0008270">
    <property type="term" value="F:zinc ion binding"/>
    <property type="evidence" value="ECO:0007669"/>
    <property type="project" value="UniProtKB-KW"/>
</dbReference>
<sequence length="449" mass="52188">MDSGESIHHMYSRFTSLINQLKGLGKTLPSTELNRKILRSLPKEWLPKRIAIEEAKDLQILSVDELIGSLMSYEHVIQQVARDDKKRARNLAFKSQTFDCDSDSEANIDFEKEFSLVSRKFHQMLKYKNEQKKQRRCDTESFNSYDHNQSISQDRLLVQQTRVSNAGTQEKEPQACYKCGKNGHIRAKCPRSSKSKERRIVATWSDCESRSDIDKINEEAYMAFSIETETGTSITNQELSLKSDHIEVQPYAESSKVNSKNFLYVLKNLEDECRSLKIKCCCLQEEVRKKAADVVNLTRTIELNNIKFVELQRENDVLRMDKDRLYKLLEHKSLSVSSFGSKSNIISTFKEPTKAIKHLVSRPQSHYAKIFSRNHSSSNISHKHNRTKYDKKRTTFRSSSSHHISYNRAGLLNCSACLQRGHVSQYCYVYSRHWKPILKQVWVRKKTNI</sequence>
<evidence type="ECO:0000313" key="3">
    <source>
        <dbReference type="EMBL" id="CAI0461494.1"/>
    </source>
</evidence>
<accession>A0AAV0NSZ5</accession>
<keyword evidence="1" id="KW-0479">Metal-binding</keyword>
<organism evidence="3 4">
    <name type="scientific">Linum tenue</name>
    <dbReference type="NCBI Taxonomy" id="586396"/>
    <lineage>
        <taxon>Eukaryota</taxon>
        <taxon>Viridiplantae</taxon>
        <taxon>Streptophyta</taxon>
        <taxon>Embryophyta</taxon>
        <taxon>Tracheophyta</taxon>
        <taxon>Spermatophyta</taxon>
        <taxon>Magnoliopsida</taxon>
        <taxon>eudicotyledons</taxon>
        <taxon>Gunneridae</taxon>
        <taxon>Pentapetalae</taxon>
        <taxon>rosids</taxon>
        <taxon>fabids</taxon>
        <taxon>Malpighiales</taxon>
        <taxon>Linaceae</taxon>
        <taxon>Linum</taxon>
    </lineage>
</organism>
<comment type="caution">
    <text evidence="3">The sequence shown here is derived from an EMBL/GenBank/DDBJ whole genome shotgun (WGS) entry which is preliminary data.</text>
</comment>
<dbReference type="AlphaFoldDB" id="A0AAV0NSZ5"/>